<dbReference type="SUPFAM" id="SSF55729">
    <property type="entry name" value="Acyl-CoA N-acyltransferases (Nat)"/>
    <property type="match status" value="1"/>
</dbReference>
<dbReference type="Proteomes" id="UP000019205">
    <property type="component" value="Chromosome"/>
</dbReference>
<evidence type="ECO:0000313" key="3">
    <source>
        <dbReference type="Proteomes" id="UP000019205"/>
    </source>
</evidence>
<protein>
    <submittedName>
        <fullName evidence="2">Acetyltransferase</fullName>
    </submittedName>
</protein>
<comment type="caution">
    <text evidence="2">The sequence shown here is derived from an EMBL/GenBank/DDBJ whole genome shotgun (WGS) entry which is preliminary data.</text>
</comment>
<dbReference type="Gene3D" id="3.40.630.30">
    <property type="match status" value="1"/>
</dbReference>
<evidence type="ECO:0000313" key="2">
    <source>
        <dbReference type="EMBL" id="EAQ98769.1"/>
    </source>
</evidence>
<dbReference type="RefSeq" id="WP_008294247.1">
    <property type="nucleotide sequence ID" value="NZ_CM002299.1"/>
</dbReference>
<proteinExistence type="predicted"/>
<dbReference type="InterPro" id="IPR000182">
    <property type="entry name" value="GNAT_dom"/>
</dbReference>
<sequence>MTPLHTDDFLIRPFEARDVSRFVAAVHETATTLEPTMPWWKPDYSAKDASKFFASCAEGITAQKAYDVGIFQTDGSTFIGGISVNRIDPDYRIGYVGYWVRESMQNRGLCTMATEAIIEFGMNTLGLVRLEIVTMVDNSSSRRVAEKVGATLECIAKNRIMHKGVPLPAAVYSIVPGSG</sequence>
<dbReference type="InterPro" id="IPR051908">
    <property type="entry name" value="Ribosomal_N-acetyltransferase"/>
</dbReference>
<reference evidence="2 3" key="1">
    <citation type="journal article" date="2007" name="Proc. Natl. Acad. Sci. U.S.A.">
        <title>Characterization of a marine gammaproteobacterium capable of aerobic anoxygenic photosynthesis.</title>
        <authorList>
            <person name="Fuchs B.M."/>
            <person name="Spring S."/>
            <person name="Teeling H."/>
            <person name="Quast C."/>
            <person name="Wulf J."/>
            <person name="Schattenhofer M."/>
            <person name="Yan S."/>
            <person name="Ferriera S."/>
            <person name="Johnson J."/>
            <person name="Glockner F.O."/>
            <person name="Amann R."/>
        </authorList>
    </citation>
    <scope>NUCLEOTIDE SEQUENCE [LARGE SCALE GENOMIC DNA]</scope>
    <source>
        <strain evidence="2">KT71</strain>
    </source>
</reference>
<dbReference type="PROSITE" id="PS51186">
    <property type="entry name" value="GNAT"/>
    <property type="match status" value="1"/>
</dbReference>
<dbReference type="eggNOG" id="COG1670">
    <property type="taxonomic scope" value="Bacteria"/>
</dbReference>
<feature type="domain" description="N-acetyltransferase" evidence="1">
    <location>
        <begin position="9"/>
        <end position="172"/>
    </location>
</feature>
<keyword evidence="2" id="KW-0808">Transferase</keyword>
<dbReference type="GO" id="GO:0008999">
    <property type="term" value="F:protein-N-terminal-alanine acetyltransferase activity"/>
    <property type="evidence" value="ECO:0007669"/>
    <property type="project" value="TreeGrafter"/>
</dbReference>
<dbReference type="PANTHER" id="PTHR43441:SF10">
    <property type="entry name" value="ACETYLTRANSFERASE"/>
    <property type="match status" value="1"/>
</dbReference>
<dbReference type="InterPro" id="IPR016181">
    <property type="entry name" value="Acyl_CoA_acyltransferase"/>
</dbReference>
<dbReference type="AlphaFoldDB" id="A4A4P8"/>
<gene>
    <name evidence="2" type="ORF">KT71_09087</name>
</gene>
<dbReference type="STRING" id="314285.KT71_09087"/>
<dbReference type="PANTHER" id="PTHR43441">
    <property type="entry name" value="RIBOSOMAL-PROTEIN-SERINE ACETYLTRANSFERASE"/>
    <property type="match status" value="1"/>
</dbReference>
<reference evidence="2 3" key="2">
    <citation type="journal article" date="2009" name="PLoS ONE">
        <title>The photosynthetic apparatus and its regulation in the aerobic gammaproteobacterium Congregibacter litoralis gen. nov., sp. nov.</title>
        <authorList>
            <person name="Spring S."/>
            <person name="Lunsdorf H."/>
            <person name="Fuchs B.M."/>
            <person name="Tindall B.J."/>
        </authorList>
    </citation>
    <scope>NUCLEOTIDE SEQUENCE [LARGE SCALE GENOMIC DNA]</scope>
    <source>
        <strain evidence="2">KT71</strain>
    </source>
</reference>
<dbReference type="EMBL" id="AAOA02000003">
    <property type="protein sequence ID" value="EAQ98769.1"/>
    <property type="molecule type" value="Genomic_DNA"/>
</dbReference>
<dbReference type="HOGENOM" id="CLU_013985_3_0_6"/>
<keyword evidence="3" id="KW-1185">Reference proteome</keyword>
<evidence type="ECO:0000259" key="1">
    <source>
        <dbReference type="PROSITE" id="PS51186"/>
    </source>
</evidence>
<organism evidence="2 3">
    <name type="scientific">Congregibacter litoralis KT71</name>
    <dbReference type="NCBI Taxonomy" id="314285"/>
    <lineage>
        <taxon>Bacteria</taxon>
        <taxon>Pseudomonadati</taxon>
        <taxon>Pseudomonadota</taxon>
        <taxon>Gammaproteobacteria</taxon>
        <taxon>Cellvibrionales</taxon>
        <taxon>Halieaceae</taxon>
        <taxon>Congregibacter</taxon>
    </lineage>
</organism>
<dbReference type="OrthoDB" id="9784707at2"/>
<dbReference type="GO" id="GO:1990189">
    <property type="term" value="F:protein N-terminal-serine acetyltransferase activity"/>
    <property type="evidence" value="ECO:0007669"/>
    <property type="project" value="TreeGrafter"/>
</dbReference>
<dbReference type="Pfam" id="PF13302">
    <property type="entry name" value="Acetyltransf_3"/>
    <property type="match status" value="1"/>
</dbReference>
<dbReference type="GO" id="GO:0005737">
    <property type="term" value="C:cytoplasm"/>
    <property type="evidence" value="ECO:0007669"/>
    <property type="project" value="TreeGrafter"/>
</dbReference>
<name>A4A4P8_9GAMM</name>
<accession>A4A4P8</accession>